<gene>
    <name evidence="2" type="primary">F28J9.9</name>
</gene>
<feature type="region of interest" description="Disordered" evidence="1">
    <location>
        <begin position="133"/>
        <end position="158"/>
    </location>
</feature>
<evidence type="ECO:0000256" key="1">
    <source>
        <dbReference type="SAM" id="MobiDB-lite"/>
    </source>
</evidence>
<reference key="3">
    <citation type="journal article" date="2000" name="Nature">
        <title>Sequence and analysis of chromosome 1 of the plant Arabidopsis thaliana.</title>
        <authorList>
            <person name="Theologis A."/>
            <person name="Ecker J.R."/>
            <person name="Palm C.J."/>
            <person name="Federspiel N.A."/>
            <person name="Kaul S."/>
            <person name="White O."/>
            <person name="Alonso J."/>
            <person name="Altafi H."/>
            <person name="Araujo R."/>
            <person name="Bowman C.L."/>
            <person name="Brooks S.Y."/>
            <person name="Buehler E."/>
            <person name="Chan A."/>
            <person name="Chao Q."/>
            <person name="Chen H."/>
            <person name="Cheuk R.F."/>
            <person name="Chin C.W."/>
            <person name="Chung M.K."/>
            <person name="Conn L."/>
            <person name="Conway A.B."/>
            <person name="Conway A.R."/>
            <person name="Creasy T.H."/>
            <person name="Dewar K."/>
            <person name="Dunn P."/>
            <person name="Etgu P."/>
            <person name="Feldblyum T.V."/>
            <person name="Feng J."/>
            <person name="Fong B."/>
            <person name="Fujii C.Y."/>
            <person name="Gill J.E."/>
            <person name="Goldsmith A.D."/>
            <person name="Haas B."/>
            <person name="Hansen N.F."/>
            <person name="Hughes B."/>
            <person name="Huizar L."/>
            <person name="Hunter J.L."/>
            <person name="Jenkins J."/>
            <person name="Johnson-Hopson C."/>
            <person name="Khan S."/>
            <person name="Khaykin E."/>
            <person name="Kim C.J."/>
            <person name="Koo H.L."/>
            <person name="Kremenetskaia I."/>
            <person name="Kurtz D.B."/>
            <person name="Kwan A."/>
            <person name="Lam B."/>
            <person name="Langin-Hooper S."/>
            <person name="Lee A."/>
            <person name="Lee J.M."/>
            <person name="Lenz C.A."/>
            <person name="Li J.H."/>
            <person name="Li Y."/>
            <person name="Lin X."/>
            <person name="Liu S.X."/>
            <person name="Liu Z.A."/>
            <person name="Luros J.S."/>
            <person name="Maiti R."/>
            <person name="Marziali A."/>
            <person name="Militscher J."/>
            <person name="Miranda M."/>
            <person name="Nguyen M."/>
            <person name="Nierman W.C."/>
            <person name="Osborne B.I."/>
            <person name="Pai G."/>
            <person name="Peterson J."/>
            <person name="Pham P.K."/>
            <person name="Rizzo M."/>
            <person name="Rooney T."/>
            <person name="Rowley D."/>
            <person name="Sakano H."/>
            <person name="Salzberg S.L."/>
            <person name="Schwartz J.R."/>
            <person name="Shinn P."/>
            <person name="Southwick A.M."/>
            <person name="Sun H."/>
            <person name="Tallon L.J."/>
            <person name="Tambunga G."/>
            <person name="Toriumi M.J."/>
            <person name="Town C.D."/>
            <person name="Utterback T."/>
            <person name="Van Aken S."/>
            <person name="Vaysberg M."/>
            <person name="Vysotskaia V.S."/>
            <person name="Walker M."/>
            <person name="Wu D."/>
            <person name="Yu G."/>
            <person name="Fraser C.M."/>
            <person name="Venter J.C."/>
            <person name="Davis R.W."/>
        </authorList>
    </citation>
    <scope>NUCLEOTIDE SEQUENCE [LARGE SCALE GENOMIC DNA]</scope>
    <source>
        <strain>cv. Columbia</strain>
    </source>
</reference>
<reference evidence="2" key="2">
    <citation type="submission" date="1999-11" db="EMBL/GenBank/DDBJ databases">
        <authorList>
            <person name="Theologis"/>
        </authorList>
    </citation>
    <scope>NUCLEOTIDE SEQUENCE</scope>
</reference>
<dbReference type="AlphaFoldDB" id="Q9S9S0"/>
<dbReference type="Pfam" id="PF03004">
    <property type="entry name" value="Transposase_24"/>
    <property type="match status" value="1"/>
</dbReference>
<dbReference type="InterPro" id="IPR004252">
    <property type="entry name" value="Probable_transposase_24"/>
</dbReference>
<dbReference type="PIR" id="H86485">
    <property type="entry name" value="H86485"/>
</dbReference>
<evidence type="ECO:0000313" key="2">
    <source>
        <dbReference type="EMBL" id="AAF06086.1"/>
    </source>
</evidence>
<dbReference type="EMBL" id="AC007918">
    <property type="protein sequence ID" value="AAF06086.1"/>
    <property type="molecule type" value="Genomic_DNA"/>
</dbReference>
<reference evidence="2" key="1">
    <citation type="submission" date="1999-10" db="EMBL/GenBank/DDBJ databases">
        <title>Arabidopsis thaliana chromosome 1 BAC F28J9 sequence.</title>
        <authorList>
            <person name="Schwartz J.R."/>
            <person name="Yu G."/>
            <person name="Toriumi M."/>
            <person name="Lenz C."/>
            <person name="Liu S."/>
            <person name="Lee J.M."/>
            <person name="Li J."/>
            <person name="Gonzalez A."/>
            <person name="Liu A."/>
            <person name="Liu K."/>
            <person name="Sakano H."/>
            <person name="Vaysberg M."/>
            <person name="Chin C."/>
            <person name="Choi E."/>
            <person name="Chiou J."/>
            <person name="Altafi H."/>
            <person name="Araujo R."/>
            <person name="Brooks S."/>
            <person name="Buehler E."/>
            <person name="Chao Q."/>
            <person name="Conn L."/>
            <person name="Conway A."/>
            <person name="Dunn P."/>
            <person name="Hansen N."/>
            <person name="Howng B."/>
            <person name="Huizar L."/>
            <person name="Johnson-Hopson C."/>
            <person name="Khan S."/>
            <person name="Kim C."/>
            <person name="Lam B."/>
            <person name="Nguyen M."/>
            <person name="Palm C."/>
            <person name="Rowley D."/>
            <person name="Shinn P."/>
            <person name="Southwick A."/>
            <person name="Tambunga G."/>
            <person name="Walker M."/>
            <person name="Davis R.W."/>
            <person name="Ecker J.R."/>
            <person name="Federspiel N.A."/>
            <person name="Theologis A."/>
        </authorList>
    </citation>
    <scope>NUCLEOTIDE SEQUENCE</scope>
</reference>
<proteinExistence type="predicted"/>
<accession>Q9S9S0</accession>
<protein>
    <submittedName>
        <fullName evidence="2">F28J9.9</fullName>
    </submittedName>
</protein>
<sequence>MKYVYGDGRYVYGQVRPPLVIGGRSYGRVSNSLPTVFEIPPSPNLGNPQEPKDESSDQMEEIPPIQNHTWFEWDASIEHLVKTNFEVLAAARLKGMVSLAKSRGKQPEWILAAHWRVMVAYWRIPKIKEKSEKARSSGLFNRDGLNPHSHRSGSRSYPKVQDTLEANNEDSSFIAVTKKHIKKVDGTYVDEKARLSDGENSTMNPLTIEEKNEIYVQKLAEGLQDTET</sequence>
<name>Q9S9S0_ARATH</name>
<feature type="region of interest" description="Disordered" evidence="1">
    <location>
        <begin position="38"/>
        <end position="59"/>
    </location>
</feature>
<organism evidence="2">
    <name type="scientific">Arabidopsis thaliana</name>
    <name type="common">Mouse-ear cress</name>
    <dbReference type="NCBI Taxonomy" id="3702"/>
    <lineage>
        <taxon>Eukaryota</taxon>
        <taxon>Viridiplantae</taxon>
        <taxon>Streptophyta</taxon>
        <taxon>Embryophyta</taxon>
        <taxon>Tracheophyta</taxon>
        <taxon>Spermatophyta</taxon>
        <taxon>Magnoliopsida</taxon>
        <taxon>eudicotyledons</taxon>
        <taxon>Gunneridae</taxon>
        <taxon>Pentapetalae</taxon>
        <taxon>rosids</taxon>
        <taxon>malvids</taxon>
        <taxon>Brassicales</taxon>
        <taxon>Brassicaceae</taxon>
        <taxon>Camelineae</taxon>
        <taxon>Arabidopsis</taxon>
    </lineage>
</organism>